<dbReference type="PANTHER" id="PTHR11062">
    <property type="entry name" value="EXOSTOSIN HEPARAN SULFATE GLYCOSYLTRANSFERASE -RELATED"/>
    <property type="match status" value="1"/>
</dbReference>
<evidence type="ECO:0000259" key="5">
    <source>
        <dbReference type="Pfam" id="PF03016"/>
    </source>
</evidence>
<evidence type="ECO:0000313" key="6">
    <source>
        <dbReference type="EMBL" id="KAG0591151.1"/>
    </source>
</evidence>
<name>A0A8T0J8S8_CERPU</name>
<comment type="caution">
    <text evidence="6">The sequence shown here is derived from an EMBL/GenBank/DDBJ whole genome shotgun (WGS) entry which is preliminary data.</text>
</comment>
<dbReference type="InterPro" id="IPR004263">
    <property type="entry name" value="Exostosin"/>
</dbReference>
<evidence type="ECO:0000313" key="7">
    <source>
        <dbReference type="Proteomes" id="UP000822688"/>
    </source>
</evidence>
<dbReference type="InterPro" id="IPR040911">
    <property type="entry name" value="Exostosin_GT47"/>
</dbReference>
<gene>
    <name evidence="6" type="ORF">KC19_1G154000</name>
</gene>
<keyword evidence="3" id="KW-0735">Signal-anchor</keyword>
<dbReference type="EMBL" id="CM026421">
    <property type="protein sequence ID" value="KAG0591151.1"/>
    <property type="molecule type" value="Genomic_DNA"/>
</dbReference>
<evidence type="ECO:0000256" key="2">
    <source>
        <dbReference type="ARBA" id="ARBA00010271"/>
    </source>
</evidence>
<dbReference type="PANTHER" id="PTHR11062:SF375">
    <property type="entry name" value="EXOSTOSIN GT47 DOMAIN-CONTAINING PROTEIN"/>
    <property type="match status" value="1"/>
</dbReference>
<protein>
    <recommendedName>
        <fullName evidence="5">Exostosin GT47 domain-containing protein</fullName>
    </recommendedName>
</protein>
<organism evidence="6 7">
    <name type="scientific">Ceratodon purpureus</name>
    <name type="common">Fire moss</name>
    <name type="synonym">Dicranum purpureum</name>
    <dbReference type="NCBI Taxonomy" id="3225"/>
    <lineage>
        <taxon>Eukaryota</taxon>
        <taxon>Viridiplantae</taxon>
        <taxon>Streptophyta</taxon>
        <taxon>Embryophyta</taxon>
        <taxon>Bryophyta</taxon>
        <taxon>Bryophytina</taxon>
        <taxon>Bryopsida</taxon>
        <taxon>Dicranidae</taxon>
        <taxon>Pseudoditrichales</taxon>
        <taxon>Ditrichaceae</taxon>
        <taxon>Ceratodon</taxon>
    </lineage>
</organism>
<comment type="similarity">
    <text evidence="2">Belongs to the glycosyltransferase 47 family.</text>
</comment>
<keyword evidence="7" id="KW-1185">Reference proteome</keyword>
<accession>A0A8T0J8S8</accession>
<feature type="domain" description="Exostosin GT47" evidence="5">
    <location>
        <begin position="20"/>
        <end position="120"/>
    </location>
</feature>
<evidence type="ECO:0000256" key="4">
    <source>
        <dbReference type="ARBA" id="ARBA00023034"/>
    </source>
</evidence>
<dbReference type="GO" id="GO:0016757">
    <property type="term" value="F:glycosyltransferase activity"/>
    <property type="evidence" value="ECO:0007669"/>
    <property type="project" value="InterPro"/>
</dbReference>
<keyword evidence="3" id="KW-0812">Transmembrane</keyword>
<keyword evidence="4" id="KW-0333">Golgi apparatus</keyword>
<proteinExistence type="inferred from homology"/>
<dbReference type="AlphaFoldDB" id="A0A8T0J8S8"/>
<evidence type="ECO:0000256" key="1">
    <source>
        <dbReference type="ARBA" id="ARBA00004323"/>
    </source>
</evidence>
<evidence type="ECO:0000256" key="3">
    <source>
        <dbReference type="ARBA" id="ARBA00022968"/>
    </source>
</evidence>
<dbReference type="Proteomes" id="UP000822688">
    <property type="component" value="Chromosome 1"/>
</dbReference>
<dbReference type="GO" id="GO:0000139">
    <property type="term" value="C:Golgi membrane"/>
    <property type="evidence" value="ECO:0007669"/>
    <property type="project" value="UniProtKB-SubCell"/>
</dbReference>
<reference evidence="6" key="1">
    <citation type="submission" date="2020-06" db="EMBL/GenBank/DDBJ databases">
        <title>WGS assembly of Ceratodon purpureus strain R40.</title>
        <authorList>
            <person name="Carey S.B."/>
            <person name="Jenkins J."/>
            <person name="Shu S."/>
            <person name="Lovell J.T."/>
            <person name="Sreedasyam A."/>
            <person name="Maumus F."/>
            <person name="Tiley G.P."/>
            <person name="Fernandez-Pozo N."/>
            <person name="Barry K."/>
            <person name="Chen C."/>
            <person name="Wang M."/>
            <person name="Lipzen A."/>
            <person name="Daum C."/>
            <person name="Saski C.A."/>
            <person name="Payton A.C."/>
            <person name="Mcbreen J.C."/>
            <person name="Conrad R.E."/>
            <person name="Kollar L.M."/>
            <person name="Olsson S."/>
            <person name="Huttunen S."/>
            <person name="Landis J.B."/>
            <person name="Wickett N.J."/>
            <person name="Johnson M.G."/>
            <person name="Rensing S.A."/>
            <person name="Grimwood J."/>
            <person name="Schmutz J."/>
            <person name="Mcdaniel S.F."/>
        </authorList>
    </citation>
    <scope>NUCLEOTIDE SEQUENCE</scope>
    <source>
        <strain evidence="6">R40</strain>
    </source>
</reference>
<comment type="subcellular location">
    <subcellularLocation>
        <location evidence="1">Golgi apparatus membrane</location>
        <topology evidence="1">Single-pass type II membrane protein</topology>
    </subcellularLocation>
</comment>
<dbReference type="Pfam" id="PF03016">
    <property type="entry name" value="Exostosin_GT47"/>
    <property type="match status" value="1"/>
</dbReference>
<sequence length="194" mass="21749">MANRGTELEANPVHHIRGISAGGGRPNMTGTVRGELFTQCAGSPKCKHLVCTQKLCAENAQNLYKLYAESVFCLAPPEDSPTRKGIFDTLPSGCIPILFARNQTVEQYLWHLPGNGSNRSVQLDGEAVAFNHYDVMGHLERIPKKEVERFQECIVQLLTRLLIRNRKLEGEYTSKDAIDVALESLFEQFEREDS</sequence>